<gene>
    <name evidence="1" type="ORF">GCM10009789_51850</name>
</gene>
<comment type="caution">
    <text evidence="1">The sequence shown here is derived from an EMBL/GenBank/DDBJ whole genome shotgun (WGS) entry which is preliminary data.</text>
</comment>
<dbReference type="Pfam" id="PF10978">
    <property type="entry name" value="DUF2785"/>
    <property type="match status" value="1"/>
</dbReference>
<evidence type="ECO:0000313" key="1">
    <source>
        <dbReference type="EMBL" id="GAA1591486.1"/>
    </source>
</evidence>
<dbReference type="RefSeq" id="WP_344218262.1">
    <property type="nucleotide sequence ID" value="NZ_BAAAOS010000037.1"/>
</dbReference>
<protein>
    <submittedName>
        <fullName evidence="1">DUF2785 domain-containing protein</fullName>
    </submittedName>
</protein>
<dbReference type="InterPro" id="IPR021247">
    <property type="entry name" value="DUF2785"/>
</dbReference>
<evidence type="ECO:0000313" key="2">
    <source>
        <dbReference type="Proteomes" id="UP001500393"/>
    </source>
</evidence>
<sequence length="264" mass="29421">MTDWAQVRADGFAVPTDRPLADLVAELSMMLRSPDPLIRDRQAYSTLATWIGTGVLAPDQLRALGDEMVARFGDEEIQARTFAPLILASIVFQGVFEPSWVPPFERWYVAEEDLRGHDPKLGWLHAVAHGSDLLGALGRLQAVEPVQMLRLGIGRLLTPTEYVLRDFEDERLGFALATTLTREDLPAADATDWLDPAVRAVATVPTDGIRPEISNTVRALRAVYTMVDHGVRLDDEHPNAQARHRDLVKAKLVEVFRAATPYFF</sequence>
<organism evidence="1 2">
    <name type="scientific">Kribbella sancticallisti</name>
    <dbReference type="NCBI Taxonomy" id="460087"/>
    <lineage>
        <taxon>Bacteria</taxon>
        <taxon>Bacillati</taxon>
        <taxon>Actinomycetota</taxon>
        <taxon>Actinomycetes</taxon>
        <taxon>Propionibacteriales</taxon>
        <taxon>Kribbellaceae</taxon>
        <taxon>Kribbella</taxon>
    </lineage>
</organism>
<keyword evidence="2" id="KW-1185">Reference proteome</keyword>
<dbReference type="EMBL" id="BAAAOS010000037">
    <property type="protein sequence ID" value="GAA1591486.1"/>
    <property type="molecule type" value="Genomic_DNA"/>
</dbReference>
<name>A0ABN2E2M9_9ACTN</name>
<proteinExistence type="predicted"/>
<accession>A0ABN2E2M9</accession>
<dbReference type="Proteomes" id="UP001500393">
    <property type="component" value="Unassembled WGS sequence"/>
</dbReference>
<reference evidence="1 2" key="1">
    <citation type="journal article" date="2019" name="Int. J. Syst. Evol. Microbiol.">
        <title>The Global Catalogue of Microorganisms (GCM) 10K type strain sequencing project: providing services to taxonomists for standard genome sequencing and annotation.</title>
        <authorList>
            <consortium name="The Broad Institute Genomics Platform"/>
            <consortium name="The Broad Institute Genome Sequencing Center for Infectious Disease"/>
            <person name="Wu L."/>
            <person name="Ma J."/>
        </authorList>
    </citation>
    <scope>NUCLEOTIDE SEQUENCE [LARGE SCALE GENOMIC DNA]</scope>
    <source>
        <strain evidence="1 2">JCM 14969</strain>
    </source>
</reference>